<gene>
    <name evidence="1" type="ORF">HD592_000993</name>
</gene>
<reference evidence="1" key="1">
    <citation type="submission" date="2020-08" db="EMBL/GenBank/DDBJ databases">
        <title>Sequencing the genomes of 1000 actinobacteria strains.</title>
        <authorList>
            <person name="Klenk H.-P."/>
        </authorList>
    </citation>
    <scope>NUCLEOTIDE SEQUENCE</scope>
    <source>
        <strain evidence="1">DSM 10695</strain>
    </source>
</reference>
<comment type="caution">
    <text evidence="1">The sequence shown here is derived from an EMBL/GenBank/DDBJ whole genome shotgun (WGS) entry which is preliminary data.</text>
</comment>
<keyword evidence="2" id="KW-1185">Reference proteome</keyword>
<dbReference type="EMBL" id="JACHMK010000001">
    <property type="protein sequence ID" value="MBB6334428.1"/>
    <property type="molecule type" value="Genomic_DNA"/>
</dbReference>
<dbReference type="AlphaFoldDB" id="A0A923E3X9"/>
<dbReference type="RefSeq" id="WP_184452347.1">
    <property type="nucleotide sequence ID" value="NZ_JACHMK010000001.1"/>
</dbReference>
<protein>
    <submittedName>
        <fullName evidence="1">Uncharacterized protein</fullName>
    </submittedName>
</protein>
<accession>A0A923E3X9</accession>
<organism evidence="1 2">
    <name type="scientific">Schaalia hyovaginalis</name>
    <dbReference type="NCBI Taxonomy" id="29316"/>
    <lineage>
        <taxon>Bacteria</taxon>
        <taxon>Bacillati</taxon>
        <taxon>Actinomycetota</taxon>
        <taxon>Actinomycetes</taxon>
        <taxon>Actinomycetales</taxon>
        <taxon>Actinomycetaceae</taxon>
        <taxon>Schaalia</taxon>
    </lineage>
</organism>
<name>A0A923E3X9_9ACTO</name>
<evidence type="ECO:0000313" key="1">
    <source>
        <dbReference type="EMBL" id="MBB6334428.1"/>
    </source>
</evidence>
<dbReference type="Proteomes" id="UP000617426">
    <property type="component" value="Unassembled WGS sequence"/>
</dbReference>
<proteinExistence type="predicted"/>
<sequence length="148" mass="16283">MSSTDARPVTVERISAALESMGVFPFVSDRGQVAALLPSRTIRIIVPEGRPVQGVSDYPRRFHASYTDALNETVRTLNAATYLPKATTLANEDSTVSVRFLHCFNWAVGATDAQLRGELSQFVMSAIAMQNRLDAQYPDQWAEEAPHA</sequence>
<evidence type="ECO:0000313" key="2">
    <source>
        <dbReference type="Proteomes" id="UP000617426"/>
    </source>
</evidence>